<evidence type="ECO:0000313" key="6">
    <source>
        <dbReference type="EMBL" id="RMY79331.1"/>
    </source>
</evidence>
<dbReference type="EMBL" id="QWIP01000002">
    <property type="protein sequence ID" value="RMY79331.1"/>
    <property type="molecule type" value="Genomic_DNA"/>
</dbReference>
<dbReference type="PANTHER" id="PTHR10730:SF53">
    <property type="entry name" value="GLYCOSYLTRANSFERASE 25 FAMILY MEMBER"/>
    <property type="match status" value="1"/>
</dbReference>
<feature type="domain" description="CRIB" evidence="5">
    <location>
        <begin position="92"/>
        <end position="105"/>
    </location>
</feature>
<feature type="compositionally biased region" description="Basic and acidic residues" evidence="4">
    <location>
        <begin position="18"/>
        <end position="29"/>
    </location>
</feature>
<dbReference type="VEuPathDB" id="FungiDB:BTJ68_02759"/>
<feature type="region of interest" description="Disordered" evidence="4">
    <location>
        <begin position="279"/>
        <end position="369"/>
    </location>
</feature>
<evidence type="ECO:0000256" key="1">
    <source>
        <dbReference type="ARBA" id="ARBA00006721"/>
    </source>
</evidence>
<feature type="compositionally biased region" description="Polar residues" evidence="4">
    <location>
        <begin position="555"/>
        <end position="565"/>
    </location>
</feature>
<comment type="similarity">
    <text evidence="1">Belongs to the glycosyltransferase 25 family.</text>
</comment>
<dbReference type="InterPro" id="IPR000095">
    <property type="entry name" value="CRIB_dom"/>
</dbReference>
<dbReference type="GO" id="GO:0016740">
    <property type="term" value="F:transferase activity"/>
    <property type="evidence" value="ECO:0007669"/>
    <property type="project" value="UniProtKB-KW"/>
</dbReference>
<dbReference type="PROSITE" id="PS50108">
    <property type="entry name" value="CRIB"/>
    <property type="match status" value="1"/>
</dbReference>
<evidence type="ECO:0000259" key="5">
    <source>
        <dbReference type="PROSITE" id="PS50108"/>
    </source>
</evidence>
<organism evidence="6 7">
    <name type="scientific">Hortaea werneckii</name>
    <name type="common">Black yeast</name>
    <name type="synonym">Cladosporium werneckii</name>
    <dbReference type="NCBI Taxonomy" id="91943"/>
    <lineage>
        <taxon>Eukaryota</taxon>
        <taxon>Fungi</taxon>
        <taxon>Dikarya</taxon>
        <taxon>Ascomycota</taxon>
        <taxon>Pezizomycotina</taxon>
        <taxon>Dothideomycetes</taxon>
        <taxon>Dothideomycetidae</taxon>
        <taxon>Mycosphaerellales</taxon>
        <taxon>Teratosphaeriaceae</taxon>
        <taxon>Hortaea</taxon>
    </lineage>
</organism>
<comment type="caution">
    <text evidence="6">The sequence shown here is derived from an EMBL/GenBank/DDBJ whole genome shotgun (WGS) entry which is preliminary data.</text>
</comment>
<feature type="compositionally biased region" description="Low complexity" evidence="4">
    <location>
        <begin position="345"/>
        <end position="357"/>
    </location>
</feature>
<accession>A0A3M7ES11</accession>
<protein>
    <recommendedName>
        <fullName evidence="5">CRIB domain-containing protein</fullName>
    </recommendedName>
</protein>
<feature type="region of interest" description="Disordered" evidence="4">
    <location>
        <begin position="152"/>
        <end position="192"/>
    </location>
</feature>
<feature type="region of interest" description="Disordered" evidence="4">
    <location>
        <begin position="540"/>
        <end position="585"/>
    </location>
</feature>
<evidence type="ECO:0000256" key="2">
    <source>
        <dbReference type="ARBA" id="ARBA00022676"/>
    </source>
</evidence>
<evidence type="ECO:0000256" key="4">
    <source>
        <dbReference type="SAM" id="MobiDB-lite"/>
    </source>
</evidence>
<dbReference type="AlphaFoldDB" id="A0A3M7ES11"/>
<dbReference type="Proteomes" id="UP000269276">
    <property type="component" value="Unassembled WGS sequence"/>
</dbReference>
<feature type="region of interest" description="Disordered" evidence="4">
    <location>
        <begin position="242"/>
        <end position="267"/>
    </location>
</feature>
<keyword evidence="2" id="KW-0328">Glycosyltransferase</keyword>
<gene>
    <name evidence="6" type="ORF">D0863_00152</name>
</gene>
<feature type="region of interest" description="Disordered" evidence="4">
    <location>
        <begin position="389"/>
        <end position="409"/>
    </location>
</feature>
<reference evidence="6 7" key="1">
    <citation type="journal article" date="2018" name="BMC Genomics">
        <title>Genomic evidence for intraspecific hybridization in a clonal and extremely halotolerant yeast.</title>
        <authorList>
            <person name="Gostincar C."/>
            <person name="Stajich J.E."/>
            <person name="Zupancic J."/>
            <person name="Zalar P."/>
            <person name="Gunde-Cimerman N."/>
        </authorList>
    </citation>
    <scope>NUCLEOTIDE SEQUENCE [LARGE SCALE GENOMIC DNA]</scope>
    <source>
        <strain evidence="6 7">EXF-2682</strain>
    </source>
</reference>
<dbReference type="PANTHER" id="PTHR10730">
    <property type="entry name" value="PROCOLLAGEN-LYSINE,2-OXOGLUTARATE 5-DIOXYGENASE/GLYCOSYLTRANSFERASE 25 FAMILY MEMBER"/>
    <property type="match status" value="1"/>
</dbReference>
<feature type="region of interest" description="Disordered" evidence="4">
    <location>
        <begin position="1"/>
        <end position="76"/>
    </location>
</feature>
<dbReference type="VEuPathDB" id="FungiDB:BTJ68_11282"/>
<sequence>MTTHADGFHLSSRPDTAFSDRRRRTEPLDAIRNSIAGLRKRTSTLNPSNRQSVQERRPSSRMTGLFGTQNEDPRHEFTSEDEYYRFLNKGSISPPFNFEHVTHTTQRDVPRLDTVDEKDLTAKFWALSAYERPKRRLNGIQAVDVTEKLGQIGVSRGSPSSRPTSPVPNATAESPARGAHSAGSFGTVGNIDETMLDKTKDVSVEPKRSFSAAHLNKSLPNPPKRDSSLGALNDRRLKYLETPQPTTHDIGNANTCQSRHNALSVPGSDELASTLHSVPEEQSLASMAPEPSEIDRTKQPLPPLPPQANIKRDSALSMKPFRSSRMSVPSTISSERRSSKRSSHSTRSPLRSSGSTTENHVGLESSVSESNWQDDVDFCYEQQAESTCNFDWQNPDPSQVERNSVSESNGSVRSFIRVPHSSLDMSTPWKSGRKSIETFVPRTYPPSGMYMRNLPTGHYNRNSSMHPLRNSVNVPPTYMPTYDAAHTSSQANGIGSNEENSATSLASTTPQVYNTTAGPQATLPGRTRWTFTSTHSVPELLRRRSRERRSIPKLSISQPLETLPQSPADVADPNGQESAHSEAAPGVDTMTTIRRPESSFERTALQAAGKAVQRSRPPTGSRLSRIESVEQFDERAAVIAALALVAFGSFLLLLRNNHSISQQPEQQQVVRLLADERTPTASRTARLGFDEILVVTAGFHDWRAQGLKAAAERTRLAVTFLQQPHWTDTQKKAFHRGDKYESWNLPGSTGCWLGHLHALRYFLSTKQATALILEDDADWDVEIKEQAVRAQDSLRKLTEPGIEDLWGTEWDVLYLGRCGDRLHAHHKVYEDSATPNLTTYEGFHYGTLEPMPPGLRAVHQSTRPVCTYGYAVTAKGAEKIINLSHDAKAIDTRMGRACKNGTMRCFTVNPELIHHHIPAGQAPSEIQTKQDVSAQAWTPNILHSARCNLDRGDDELVSCSRPDS</sequence>
<dbReference type="InterPro" id="IPR050757">
    <property type="entry name" value="Collagen_mod_GT25"/>
</dbReference>
<evidence type="ECO:0000256" key="3">
    <source>
        <dbReference type="ARBA" id="ARBA00022679"/>
    </source>
</evidence>
<keyword evidence="3" id="KW-0808">Transferase</keyword>
<dbReference type="OrthoDB" id="47375at2759"/>
<evidence type="ECO:0000313" key="7">
    <source>
        <dbReference type="Proteomes" id="UP000269276"/>
    </source>
</evidence>
<feature type="compositionally biased region" description="Polar residues" evidence="4">
    <location>
        <begin position="243"/>
        <end position="261"/>
    </location>
</feature>
<feature type="compositionally biased region" description="Low complexity" evidence="4">
    <location>
        <begin position="153"/>
        <end position="168"/>
    </location>
</feature>
<name>A0A3M7ES11_HORWE</name>
<feature type="compositionally biased region" description="Polar residues" evidence="4">
    <location>
        <begin position="43"/>
        <end position="52"/>
    </location>
</feature>
<proteinExistence type="inferred from homology"/>
<feature type="compositionally biased region" description="Polar residues" evidence="4">
    <location>
        <begin position="60"/>
        <end position="70"/>
    </location>
</feature>